<dbReference type="GO" id="GO:0008800">
    <property type="term" value="F:beta-lactamase activity"/>
    <property type="evidence" value="ECO:0007669"/>
    <property type="project" value="InterPro"/>
</dbReference>
<dbReference type="RefSeq" id="WP_194372752.1">
    <property type="nucleotide sequence ID" value="NZ_CP063767.1"/>
</dbReference>
<comment type="cofactor">
    <cofactor evidence="1">
        <name>Zn(2+)</name>
        <dbReference type="ChEBI" id="CHEBI:29105"/>
    </cofactor>
</comment>
<keyword evidence="13" id="KW-1185">Reference proteome</keyword>
<keyword evidence="4 10" id="KW-0812">Transmembrane</keyword>
<protein>
    <submittedName>
        <fullName evidence="12">ComEC/Rec2 family competence protein</fullName>
    </submittedName>
</protein>
<dbReference type="Gene3D" id="3.60.15.10">
    <property type="entry name" value="Ribonuclease Z/Hydroxyacylglutathione hydrolase-like"/>
    <property type="match status" value="1"/>
</dbReference>
<dbReference type="PANTHER" id="PTHR30619">
    <property type="entry name" value="DNA INTERNALIZATION/COMPETENCE PROTEIN COMEC/REC2"/>
    <property type="match status" value="1"/>
</dbReference>
<feature type="transmembrane region" description="Helical" evidence="10">
    <location>
        <begin position="511"/>
        <end position="530"/>
    </location>
</feature>
<gene>
    <name evidence="12" type="ORF">INP52_04510</name>
</gene>
<dbReference type="Proteomes" id="UP000593735">
    <property type="component" value="Chromosome"/>
</dbReference>
<dbReference type="PROSITE" id="PS00743">
    <property type="entry name" value="BETA_LACTAMASE_B_1"/>
    <property type="match status" value="1"/>
</dbReference>
<dbReference type="SMART" id="SM00849">
    <property type="entry name" value="Lactamase_B"/>
    <property type="match status" value="1"/>
</dbReference>
<dbReference type="InterPro" id="IPR035681">
    <property type="entry name" value="ComA-like_MBL"/>
</dbReference>
<evidence type="ECO:0000256" key="2">
    <source>
        <dbReference type="ARBA" id="ARBA00004651"/>
    </source>
</evidence>
<evidence type="ECO:0000259" key="11">
    <source>
        <dbReference type="SMART" id="SM00849"/>
    </source>
</evidence>
<dbReference type="InterPro" id="IPR001279">
    <property type="entry name" value="Metallo-B-lactamas"/>
</dbReference>
<evidence type="ECO:0000256" key="9">
    <source>
        <dbReference type="ARBA" id="ARBA00023136"/>
    </source>
</evidence>
<dbReference type="GO" id="GO:0008270">
    <property type="term" value="F:zinc ion binding"/>
    <property type="evidence" value="ECO:0007669"/>
    <property type="project" value="InterPro"/>
</dbReference>
<keyword evidence="6" id="KW-0378">Hydrolase</keyword>
<evidence type="ECO:0000256" key="4">
    <source>
        <dbReference type="ARBA" id="ARBA00022692"/>
    </source>
</evidence>
<comment type="subcellular location">
    <subcellularLocation>
        <location evidence="2">Cell membrane</location>
        <topology evidence="2">Multi-pass membrane protein</topology>
    </subcellularLocation>
</comment>
<dbReference type="AlphaFoldDB" id="A0A7S7MA12"/>
<name>A0A7S7MA12_9ACTN</name>
<dbReference type="InterPro" id="IPR004477">
    <property type="entry name" value="ComEC_N"/>
</dbReference>
<dbReference type="GO" id="GO:0017001">
    <property type="term" value="P:antibiotic catabolic process"/>
    <property type="evidence" value="ECO:0007669"/>
    <property type="project" value="InterPro"/>
</dbReference>
<feature type="transmembrane region" description="Helical" evidence="10">
    <location>
        <begin position="277"/>
        <end position="297"/>
    </location>
</feature>
<evidence type="ECO:0000256" key="1">
    <source>
        <dbReference type="ARBA" id="ARBA00001947"/>
    </source>
</evidence>
<feature type="transmembrane region" description="Helical" evidence="10">
    <location>
        <begin position="394"/>
        <end position="414"/>
    </location>
</feature>
<dbReference type="SUPFAM" id="SSF56281">
    <property type="entry name" value="Metallo-hydrolase/oxidoreductase"/>
    <property type="match status" value="1"/>
</dbReference>
<feature type="transmembrane region" description="Helical" evidence="10">
    <location>
        <begin position="342"/>
        <end position="363"/>
    </location>
</feature>
<evidence type="ECO:0000256" key="8">
    <source>
        <dbReference type="ARBA" id="ARBA00022989"/>
    </source>
</evidence>
<feature type="transmembrane region" description="Helical" evidence="10">
    <location>
        <begin position="487"/>
        <end position="504"/>
    </location>
</feature>
<evidence type="ECO:0000256" key="5">
    <source>
        <dbReference type="ARBA" id="ARBA00022723"/>
    </source>
</evidence>
<dbReference type="GO" id="GO:0005886">
    <property type="term" value="C:plasma membrane"/>
    <property type="evidence" value="ECO:0007669"/>
    <property type="project" value="UniProtKB-SubCell"/>
</dbReference>
<feature type="transmembrane region" description="Helical" evidence="10">
    <location>
        <begin position="426"/>
        <end position="446"/>
    </location>
</feature>
<feature type="transmembrane region" description="Helical" evidence="10">
    <location>
        <begin position="237"/>
        <end position="265"/>
    </location>
</feature>
<dbReference type="InterPro" id="IPR052159">
    <property type="entry name" value="Competence_DNA_uptake"/>
</dbReference>
<dbReference type="EMBL" id="CP063767">
    <property type="protein sequence ID" value="QOY61451.1"/>
    <property type="molecule type" value="Genomic_DNA"/>
</dbReference>
<organism evidence="12 13">
    <name type="scientific">Thermophilibacter immobilis</name>
    <dbReference type="NCBI Taxonomy" id="2779519"/>
    <lineage>
        <taxon>Bacteria</taxon>
        <taxon>Bacillati</taxon>
        <taxon>Actinomycetota</taxon>
        <taxon>Coriobacteriia</taxon>
        <taxon>Coriobacteriales</taxon>
        <taxon>Atopobiaceae</taxon>
        <taxon>Thermophilibacter</taxon>
    </lineage>
</organism>
<evidence type="ECO:0000256" key="3">
    <source>
        <dbReference type="ARBA" id="ARBA00022475"/>
    </source>
</evidence>
<feature type="transmembrane region" description="Helical" evidence="10">
    <location>
        <begin position="453"/>
        <end position="475"/>
    </location>
</feature>
<sequence>MSEGAAAPSRPAIPPAFWALVALVACERVALRLAPDPVALARATGIIGALVAGALGLLARTPARAVIPLLAVLSCALAAGALACSLELARQESVGRALASGSVSSWELRVAGDLSEGASGWQGRAEVLTDGRRAGSVWLSAPEELAFGSTITCVGRFSANGEDAWGVSSRMQGLAGNVRVVRVLSRRPRGGPLGTLEGLRGAVLASFDAPSSDARALLAGSVCGSSAALRSRGLDDAFAACGVAHLVAVSGGHLVLVCALVGSLLSRTSLAPGARAGALLVVSALFVAFCGAPVSAVRSWAMSLVASAAELVGRRAHPLSSASAVGIALALAEPGVSGQLGYLLSVTCVCGICLFGAYARFLVRLLVGRARPPRGISPPASAALARASAEAVDALALTLVSQAVTLPLTCAVFAQLSLVAPLANVLLAPLFSVLLSLGLVAACLVGAPLAQGVALACCDAVGRAFVGLLRALAALPLASVPVEVEEGPALALLAGASVLLLVWWPRPSRRALVGLTGVAVSCVLAWFLRWRLLAPACVRVLDVGQGDAILVTDGAHAALVDTGPDASVVEALARAHVYHLDAVLLTHLHDDHVGGLDDLLAVVGVDRLVVAEGVGGSTGAWDLPVSEVGYGDALAVGGFRLRVVSPTGPVDGTHNADSVELALSFDDGTRSLTALLSGDAEKDETGAALARCDVGDIDLLKVGHHGSEVSLTQEQACALDAEVAVASAGEGNSYGHPDPVCVEALERSGSLFLCTKDVGDVCVEPGAEGPRVSCEREAPGEVLPW</sequence>
<dbReference type="CDD" id="cd07731">
    <property type="entry name" value="ComA-like_MBL-fold"/>
    <property type="match status" value="1"/>
</dbReference>
<evidence type="ECO:0000313" key="12">
    <source>
        <dbReference type="EMBL" id="QOY61451.1"/>
    </source>
</evidence>
<evidence type="ECO:0000313" key="13">
    <source>
        <dbReference type="Proteomes" id="UP000593735"/>
    </source>
</evidence>
<evidence type="ECO:0000256" key="10">
    <source>
        <dbReference type="SAM" id="Phobius"/>
    </source>
</evidence>
<dbReference type="Pfam" id="PF00753">
    <property type="entry name" value="Lactamase_B"/>
    <property type="match status" value="1"/>
</dbReference>
<feature type="domain" description="Metallo-beta-lactamase" evidence="11">
    <location>
        <begin position="545"/>
        <end position="729"/>
    </location>
</feature>
<reference evidence="12 13" key="1">
    <citation type="submission" date="2020-10" db="EMBL/GenBank/DDBJ databases">
        <title>Olsenella immobilis sp.nov., isolated from the mud in a fermentation cellar used for the production of Chinese strong-flavoured liquor.</title>
        <authorList>
            <person name="Lu L."/>
        </authorList>
    </citation>
    <scope>NUCLEOTIDE SEQUENCE [LARGE SCALE GENOMIC DNA]</scope>
    <source>
        <strain evidence="12 13">LZLJ-2</strain>
    </source>
</reference>
<evidence type="ECO:0000256" key="6">
    <source>
        <dbReference type="ARBA" id="ARBA00022801"/>
    </source>
</evidence>
<dbReference type="InterPro" id="IPR001018">
    <property type="entry name" value="Beta-lactamase_class-B_CS"/>
</dbReference>
<dbReference type="PANTHER" id="PTHR30619:SF7">
    <property type="entry name" value="BETA-LACTAMASE DOMAIN PROTEIN"/>
    <property type="match status" value="1"/>
</dbReference>
<keyword evidence="7" id="KW-0862">Zinc</keyword>
<keyword evidence="9 10" id="KW-0472">Membrane</keyword>
<dbReference type="InterPro" id="IPR036866">
    <property type="entry name" value="RibonucZ/Hydroxyglut_hydro"/>
</dbReference>
<dbReference type="NCBIfam" id="TIGR00360">
    <property type="entry name" value="ComEC_N-term"/>
    <property type="match status" value="1"/>
</dbReference>
<dbReference type="Pfam" id="PF03772">
    <property type="entry name" value="Competence"/>
    <property type="match status" value="1"/>
</dbReference>
<accession>A0A7S7MA12</accession>
<feature type="transmembrane region" description="Helical" evidence="10">
    <location>
        <begin position="65"/>
        <end position="86"/>
    </location>
</feature>
<evidence type="ECO:0000256" key="7">
    <source>
        <dbReference type="ARBA" id="ARBA00022833"/>
    </source>
</evidence>
<keyword evidence="8 10" id="KW-1133">Transmembrane helix</keyword>
<keyword evidence="3" id="KW-1003">Cell membrane</keyword>
<keyword evidence="5" id="KW-0479">Metal-binding</keyword>
<dbReference type="KEGG" id="tio:INP52_04510"/>
<feature type="transmembrane region" description="Helical" evidence="10">
    <location>
        <begin position="38"/>
        <end position="59"/>
    </location>
</feature>
<proteinExistence type="predicted"/>